<gene>
    <name evidence="2" type="ORF">EOI86_04180</name>
</gene>
<evidence type="ECO:0000256" key="1">
    <source>
        <dbReference type="SAM" id="Phobius"/>
    </source>
</evidence>
<feature type="transmembrane region" description="Helical" evidence="1">
    <location>
        <begin position="20"/>
        <end position="42"/>
    </location>
</feature>
<sequence>MDEMEFKKAPQANLQTWSGVGKMITISSIAIVILLAIMAATLV</sequence>
<proteinExistence type="predicted"/>
<dbReference type="EMBL" id="SADE01000001">
    <property type="protein sequence ID" value="RVU38488.1"/>
    <property type="molecule type" value="Genomic_DNA"/>
</dbReference>
<dbReference type="AlphaFoldDB" id="A0A437QVH7"/>
<keyword evidence="1" id="KW-1133">Transmembrane helix</keyword>
<name>A0A437QVH7_9PROT</name>
<evidence type="ECO:0000313" key="2">
    <source>
        <dbReference type="EMBL" id="RVU38488.1"/>
    </source>
</evidence>
<dbReference type="Proteomes" id="UP000287447">
    <property type="component" value="Unassembled WGS sequence"/>
</dbReference>
<keyword evidence="1" id="KW-0812">Transmembrane</keyword>
<comment type="caution">
    <text evidence="2">The sequence shown here is derived from an EMBL/GenBank/DDBJ whole genome shotgun (WGS) entry which is preliminary data.</text>
</comment>
<organism evidence="2 3">
    <name type="scientific">Hwanghaeella grinnelliae</name>
    <dbReference type="NCBI Taxonomy" id="2500179"/>
    <lineage>
        <taxon>Bacteria</taxon>
        <taxon>Pseudomonadati</taxon>
        <taxon>Pseudomonadota</taxon>
        <taxon>Alphaproteobacteria</taxon>
        <taxon>Rhodospirillales</taxon>
        <taxon>Rhodospirillaceae</taxon>
        <taxon>Hwanghaeella</taxon>
    </lineage>
</organism>
<accession>A0A437QVH7</accession>
<evidence type="ECO:0000313" key="3">
    <source>
        <dbReference type="Proteomes" id="UP000287447"/>
    </source>
</evidence>
<keyword evidence="1" id="KW-0472">Membrane</keyword>
<keyword evidence="3" id="KW-1185">Reference proteome</keyword>
<dbReference type="RefSeq" id="WP_127763860.1">
    <property type="nucleotide sequence ID" value="NZ_SADE01000001.1"/>
</dbReference>
<protein>
    <submittedName>
        <fullName evidence="2">Aa3-type cytochrome c oxidase subunit IV</fullName>
    </submittedName>
</protein>
<reference evidence="3" key="1">
    <citation type="submission" date="2019-01" db="EMBL/GenBank/DDBJ databases">
        <title>Gri0909 isolated from a small marine red alga.</title>
        <authorList>
            <person name="Kim J."/>
            <person name="Jeong S.E."/>
            <person name="Jeon C.O."/>
        </authorList>
    </citation>
    <scope>NUCLEOTIDE SEQUENCE [LARGE SCALE GENOMIC DNA]</scope>
    <source>
        <strain evidence="3">Gri0909</strain>
    </source>
</reference>